<dbReference type="AlphaFoldDB" id="A0A928VHK6"/>
<accession>A0A928VHK6</accession>
<proteinExistence type="predicted"/>
<gene>
    <name evidence="2" type="ORF">IQ266_03140</name>
</gene>
<dbReference type="EMBL" id="JADEXQ010000007">
    <property type="protein sequence ID" value="MBE9028753.1"/>
    <property type="molecule type" value="Genomic_DNA"/>
</dbReference>
<name>A0A928VHK6_9CYAN</name>
<keyword evidence="3" id="KW-1185">Reference proteome</keyword>
<reference evidence="2" key="1">
    <citation type="submission" date="2020-10" db="EMBL/GenBank/DDBJ databases">
        <authorList>
            <person name="Castelo-Branco R."/>
            <person name="Eusebio N."/>
            <person name="Adriana R."/>
            <person name="Vieira A."/>
            <person name="Brugerolle De Fraissinette N."/>
            <person name="Rezende De Castro R."/>
            <person name="Schneider M.P."/>
            <person name="Vasconcelos V."/>
            <person name="Leao P.N."/>
        </authorList>
    </citation>
    <scope>NUCLEOTIDE SEQUENCE</scope>
    <source>
        <strain evidence="2">LEGE 11480</strain>
    </source>
</reference>
<evidence type="ECO:0000313" key="2">
    <source>
        <dbReference type="EMBL" id="MBE9028753.1"/>
    </source>
</evidence>
<feature type="region of interest" description="Disordered" evidence="1">
    <location>
        <begin position="87"/>
        <end position="117"/>
    </location>
</feature>
<comment type="caution">
    <text evidence="2">The sequence shown here is derived from an EMBL/GenBank/DDBJ whole genome shotgun (WGS) entry which is preliminary data.</text>
</comment>
<evidence type="ECO:0000256" key="1">
    <source>
        <dbReference type="SAM" id="MobiDB-lite"/>
    </source>
</evidence>
<dbReference type="InterPro" id="IPR046501">
    <property type="entry name" value="DUF6679"/>
</dbReference>
<evidence type="ECO:0000313" key="3">
    <source>
        <dbReference type="Proteomes" id="UP000625316"/>
    </source>
</evidence>
<sequence>MLHRKLYQLHCDGHEVNLFLRDQQRWIERAKILDIEGNLVTVRYEIEDEEESSSWEEILLLESIGAVSRQLSFVPRIGEMELLVSEDCPESEQIVSPTTEPEQKSKPSAPENNNNAE</sequence>
<organism evidence="2 3">
    <name type="scientific">Romeriopsis navalis LEGE 11480</name>
    <dbReference type="NCBI Taxonomy" id="2777977"/>
    <lineage>
        <taxon>Bacteria</taxon>
        <taxon>Bacillati</taxon>
        <taxon>Cyanobacteriota</taxon>
        <taxon>Cyanophyceae</taxon>
        <taxon>Leptolyngbyales</taxon>
        <taxon>Leptolyngbyaceae</taxon>
        <taxon>Romeriopsis</taxon>
        <taxon>Romeriopsis navalis</taxon>
    </lineage>
</organism>
<protein>
    <submittedName>
        <fullName evidence="2">Uncharacterized protein</fullName>
    </submittedName>
</protein>
<dbReference type="Pfam" id="PF20384">
    <property type="entry name" value="DUF6679"/>
    <property type="match status" value="1"/>
</dbReference>
<dbReference type="Proteomes" id="UP000625316">
    <property type="component" value="Unassembled WGS sequence"/>
</dbReference>